<accession>F3ZUX2</accession>
<dbReference type="OrthoDB" id="1049550at2"/>
<dbReference type="Proteomes" id="UP000018439">
    <property type="component" value="Chromosome"/>
</dbReference>
<sequence length="93" mass="10653">MKVKNINGPENYYYPKGCKSWIEFWEKKKKPIQLVINCPACNTTIRQDKVEAAHVHKAEGKDNAEYIVPVCEHCSTRDSIYSVKDSLLLAVPE</sequence>
<evidence type="ECO:0000313" key="2">
    <source>
        <dbReference type="Proteomes" id="UP000018439"/>
    </source>
</evidence>
<proteinExistence type="predicted"/>
<organism evidence="1 2">
    <name type="scientific">Bacteroides coprosuis DSM 18011</name>
    <dbReference type="NCBI Taxonomy" id="679937"/>
    <lineage>
        <taxon>Bacteria</taxon>
        <taxon>Pseudomonadati</taxon>
        <taxon>Bacteroidota</taxon>
        <taxon>Bacteroidia</taxon>
        <taxon>Bacteroidales</taxon>
        <taxon>Bacteroidaceae</taxon>
        <taxon>Bacteroides</taxon>
    </lineage>
</organism>
<reference evidence="1 2" key="1">
    <citation type="journal article" date="2011" name="Stand. Genomic Sci.">
        <title>Non-contiguous finished genome sequence of Bacteroides coprosuis type strain (PC139).</title>
        <authorList>
            <person name="Land M."/>
            <person name="Held B."/>
            <person name="Gronow S."/>
            <person name="Abt B."/>
            <person name="Lucas S."/>
            <person name="Del Rio T.G."/>
            <person name="Nolan M."/>
            <person name="Tice H."/>
            <person name="Cheng J.F."/>
            <person name="Pitluck S."/>
            <person name="Liolios K."/>
            <person name="Pagani I."/>
            <person name="Ivanova N."/>
            <person name="Mavromatis K."/>
            <person name="Mikhailova N."/>
            <person name="Pati A."/>
            <person name="Tapia R."/>
            <person name="Han C."/>
            <person name="Goodwin L."/>
            <person name="Chen A."/>
            <person name="Palaniappan K."/>
            <person name="Hauser L."/>
            <person name="Brambilla E.M."/>
            <person name="Rohde M."/>
            <person name="Goker M."/>
            <person name="Detter J.C."/>
            <person name="Woyke T."/>
            <person name="Bristow J."/>
            <person name="Eisen J.A."/>
            <person name="Markowitz V."/>
            <person name="Hugenholtz P."/>
            <person name="Kyrpides N.C."/>
            <person name="Klenk H.P."/>
            <person name="Lapidus A."/>
        </authorList>
    </citation>
    <scope>NUCLEOTIDE SEQUENCE</scope>
    <source>
        <strain evidence="1 2">DSM 18011</strain>
    </source>
</reference>
<dbReference type="HOGENOM" id="CLU_172581_0_0_10"/>
<dbReference type="EMBL" id="CM001167">
    <property type="protein sequence ID" value="EGJ71432.1"/>
    <property type="molecule type" value="Genomic_DNA"/>
</dbReference>
<keyword evidence="2" id="KW-1185">Reference proteome</keyword>
<protein>
    <submittedName>
        <fullName evidence="1">Uncharacterized protein</fullName>
    </submittedName>
</protein>
<dbReference type="AlphaFoldDB" id="F3ZUX2"/>
<gene>
    <name evidence="1" type="ORF">Bcop_1228</name>
</gene>
<evidence type="ECO:0000313" key="1">
    <source>
        <dbReference type="EMBL" id="EGJ71432.1"/>
    </source>
</evidence>
<name>F3ZUX2_9BACE</name>